<feature type="binding site" description="distal binding residue" evidence="5">
    <location>
        <position position="47"/>
    </location>
    <ligand>
        <name>heme</name>
        <dbReference type="ChEBI" id="CHEBI:30413"/>
    </ligand>
    <ligandPart>
        <name>Fe</name>
        <dbReference type="ChEBI" id="CHEBI:18248"/>
    </ligandPart>
</feature>
<dbReference type="Proteomes" id="UP000198728">
    <property type="component" value="Unassembled WGS sequence"/>
</dbReference>
<dbReference type="InterPro" id="IPR001486">
    <property type="entry name" value="Hemoglobin_trunc"/>
</dbReference>
<dbReference type="GO" id="GO:0020037">
    <property type="term" value="F:heme binding"/>
    <property type="evidence" value="ECO:0007669"/>
    <property type="project" value="InterPro"/>
</dbReference>
<evidence type="ECO:0000256" key="5">
    <source>
        <dbReference type="PIRSR" id="PIRSR601486-1"/>
    </source>
</evidence>
<keyword evidence="7" id="KW-1185">Reference proteome</keyword>
<dbReference type="EMBL" id="FOLG01000002">
    <property type="protein sequence ID" value="SFC08905.1"/>
    <property type="molecule type" value="Genomic_DNA"/>
</dbReference>
<evidence type="ECO:0000313" key="7">
    <source>
        <dbReference type="Proteomes" id="UP000198728"/>
    </source>
</evidence>
<dbReference type="AlphaFoldDB" id="A0A1I1GBL5"/>
<protein>
    <submittedName>
        <fullName evidence="6">Hemoglobin</fullName>
    </submittedName>
</protein>
<organism evidence="6 7">
    <name type="scientific">Tropicimonas isoalkanivorans</name>
    <dbReference type="NCBI Taxonomy" id="441112"/>
    <lineage>
        <taxon>Bacteria</taxon>
        <taxon>Pseudomonadati</taxon>
        <taxon>Pseudomonadota</taxon>
        <taxon>Alphaproteobacteria</taxon>
        <taxon>Rhodobacterales</taxon>
        <taxon>Roseobacteraceae</taxon>
        <taxon>Tropicimonas</taxon>
    </lineage>
</organism>
<keyword evidence="3 5" id="KW-0479">Metal-binding</keyword>
<accession>A0A1I1GBL5</accession>
<dbReference type="GO" id="GO:0046872">
    <property type="term" value="F:metal ion binding"/>
    <property type="evidence" value="ECO:0007669"/>
    <property type="project" value="UniProtKB-KW"/>
</dbReference>
<dbReference type="InterPro" id="IPR012292">
    <property type="entry name" value="Globin/Proto"/>
</dbReference>
<evidence type="ECO:0000256" key="2">
    <source>
        <dbReference type="ARBA" id="ARBA00022617"/>
    </source>
</evidence>
<dbReference type="CDD" id="cd00454">
    <property type="entry name" value="TrHb1_N"/>
    <property type="match status" value="1"/>
</dbReference>
<dbReference type="InterPro" id="IPR009050">
    <property type="entry name" value="Globin-like_sf"/>
</dbReference>
<keyword evidence="1" id="KW-0813">Transport</keyword>
<proteinExistence type="predicted"/>
<keyword evidence="4 5" id="KW-0408">Iron</keyword>
<dbReference type="Pfam" id="PF01152">
    <property type="entry name" value="Bac_globin"/>
    <property type="match status" value="1"/>
</dbReference>
<evidence type="ECO:0000256" key="4">
    <source>
        <dbReference type="ARBA" id="ARBA00023004"/>
    </source>
</evidence>
<reference evidence="6 7" key="1">
    <citation type="submission" date="2016-10" db="EMBL/GenBank/DDBJ databases">
        <authorList>
            <person name="de Groot N.N."/>
        </authorList>
    </citation>
    <scope>NUCLEOTIDE SEQUENCE [LARGE SCALE GENOMIC DNA]</scope>
    <source>
        <strain evidence="6 7">DSM 19548</strain>
    </source>
</reference>
<dbReference type="STRING" id="441112.SAMN04488094_102496"/>
<dbReference type="SUPFAM" id="SSF46458">
    <property type="entry name" value="Globin-like"/>
    <property type="match status" value="1"/>
</dbReference>
<evidence type="ECO:0000256" key="3">
    <source>
        <dbReference type="ARBA" id="ARBA00022723"/>
    </source>
</evidence>
<keyword evidence="2 5" id="KW-0349">Heme</keyword>
<feature type="binding site" description="distal binding residue" evidence="5">
    <location>
        <position position="71"/>
    </location>
    <ligand>
        <name>heme</name>
        <dbReference type="ChEBI" id="CHEBI:30413"/>
    </ligand>
    <ligandPart>
        <name>Fe</name>
        <dbReference type="ChEBI" id="CHEBI:18248"/>
    </ligandPart>
</feature>
<dbReference type="Gene3D" id="1.10.490.10">
    <property type="entry name" value="Globins"/>
    <property type="match status" value="1"/>
</dbReference>
<evidence type="ECO:0000256" key="1">
    <source>
        <dbReference type="ARBA" id="ARBA00022448"/>
    </source>
</evidence>
<sequence length="120" mass="13707">METNLFDKYGGFSTVSKIVMRLYDKLLDDDDVGPFFDDVDMPKLIDHQTKFVATLMGGPASFSDTHIERAHRNLDIEPLHFDRLKALVDETLREFDVEDEDIEAVLAEFEARRDILVGAS</sequence>
<dbReference type="RefSeq" id="WP_093359836.1">
    <property type="nucleotide sequence ID" value="NZ_FOLG01000002.1"/>
</dbReference>
<dbReference type="OrthoDB" id="9795814at2"/>
<evidence type="ECO:0000313" key="6">
    <source>
        <dbReference type="EMBL" id="SFC08905.1"/>
    </source>
</evidence>
<gene>
    <name evidence="6" type="ORF">SAMN04488094_102496</name>
</gene>
<dbReference type="GO" id="GO:0019825">
    <property type="term" value="F:oxygen binding"/>
    <property type="evidence" value="ECO:0007669"/>
    <property type="project" value="InterPro"/>
</dbReference>
<name>A0A1I1GBL5_9RHOB</name>